<protein>
    <submittedName>
        <fullName evidence="1">Uncharacterized protein</fullName>
    </submittedName>
</protein>
<gene>
    <name evidence="1" type="ORF">PGT21_027439</name>
</gene>
<proteinExistence type="predicted"/>
<name>A0A5B0MLU4_PUCGR</name>
<dbReference type="Proteomes" id="UP000324748">
    <property type="component" value="Unassembled WGS sequence"/>
</dbReference>
<evidence type="ECO:0000313" key="1">
    <source>
        <dbReference type="EMBL" id="KAA1078037.1"/>
    </source>
</evidence>
<dbReference type="AlphaFoldDB" id="A0A5B0MLU4"/>
<keyword evidence="2" id="KW-1185">Reference proteome</keyword>
<sequence length="121" mass="13404">MTHAKFSWCLIAPEASSLNISFTGADPIADPKVKVVTDHFGIQIFGLRSNYLSRVISPVDFQRFTCCVSPTSPINFRKMISLQYKLGAAALARHWASASNTMCVLLDKAPWFYNTATRDSA</sequence>
<organism evidence="1 2">
    <name type="scientific">Puccinia graminis f. sp. tritici</name>
    <dbReference type="NCBI Taxonomy" id="56615"/>
    <lineage>
        <taxon>Eukaryota</taxon>
        <taxon>Fungi</taxon>
        <taxon>Dikarya</taxon>
        <taxon>Basidiomycota</taxon>
        <taxon>Pucciniomycotina</taxon>
        <taxon>Pucciniomycetes</taxon>
        <taxon>Pucciniales</taxon>
        <taxon>Pucciniaceae</taxon>
        <taxon>Puccinia</taxon>
    </lineage>
</organism>
<reference evidence="1 2" key="1">
    <citation type="submission" date="2019-05" db="EMBL/GenBank/DDBJ databases">
        <title>Emergence of the Ug99 lineage of the wheat stem rust pathogen through somatic hybridization.</title>
        <authorList>
            <person name="Li F."/>
            <person name="Upadhyaya N.M."/>
            <person name="Sperschneider J."/>
            <person name="Matny O."/>
            <person name="Nguyen-Phuc H."/>
            <person name="Mago R."/>
            <person name="Raley C."/>
            <person name="Miller M.E."/>
            <person name="Silverstein K.A.T."/>
            <person name="Henningsen E."/>
            <person name="Hirsch C.D."/>
            <person name="Visser B."/>
            <person name="Pretorius Z.A."/>
            <person name="Steffenson B.J."/>
            <person name="Schwessinger B."/>
            <person name="Dodds P.N."/>
            <person name="Figueroa M."/>
        </authorList>
    </citation>
    <scope>NUCLEOTIDE SEQUENCE [LARGE SCALE GENOMIC DNA]</scope>
    <source>
        <strain evidence="1">21-0</strain>
    </source>
</reference>
<accession>A0A5B0MLU4</accession>
<comment type="caution">
    <text evidence="1">The sequence shown here is derived from an EMBL/GenBank/DDBJ whole genome shotgun (WGS) entry which is preliminary data.</text>
</comment>
<dbReference type="EMBL" id="VSWC01000144">
    <property type="protein sequence ID" value="KAA1078037.1"/>
    <property type="molecule type" value="Genomic_DNA"/>
</dbReference>
<evidence type="ECO:0000313" key="2">
    <source>
        <dbReference type="Proteomes" id="UP000324748"/>
    </source>
</evidence>